<name>A0A1T4VD98_9BACT</name>
<dbReference type="PANTHER" id="PTHR30476">
    <property type="entry name" value="UPF0234 PROTEIN YAJQ"/>
    <property type="match status" value="1"/>
</dbReference>
<dbReference type="GO" id="GO:0000166">
    <property type="term" value="F:nucleotide binding"/>
    <property type="evidence" value="ECO:0007669"/>
    <property type="project" value="UniProtKB-UniRule"/>
</dbReference>
<sequence length="164" mass="18796">MASFDIVSRVDMQEVDNAVNNVLKEVATRYDFRGVTTEVSLNRKDGIINIVTGDEMKIKALREMLISHFTRRKVDSRVLEFKDPEGTSLGALKQEVRILQGIEKDQAKKIVKFIKDLKLKKIQASIQDDQVRVQGKQIDELQAVIQELQASKIELPLQFINMKR</sequence>
<organism evidence="4 5">
    <name type="scientific">Desulfobaculum bizertense DSM 18034</name>
    <dbReference type="NCBI Taxonomy" id="1121442"/>
    <lineage>
        <taxon>Bacteria</taxon>
        <taxon>Pseudomonadati</taxon>
        <taxon>Thermodesulfobacteriota</taxon>
        <taxon>Desulfovibrionia</taxon>
        <taxon>Desulfovibrionales</taxon>
        <taxon>Desulfovibrionaceae</taxon>
        <taxon>Desulfobaculum</taxon>
    </lineage>
</organism>
<dbReference type="Gene3D" id="3.30.70.860">
    <property type="match status" value="1"/>
</dbReference>
<evidence type="ECO:0000256" key="2">
    <source>
        <dbReference type="ARBA" id="ARBA00093450"/>
    </source>
</evidence>
<dbReference type="InterPro" id="IPR007551">
    <property type="entry name" value="YajQ/Smlt4090-like"/>
</dbReference>
<keyword evidence="5" id="KW-1185">Reference proteome</keyword>
<dbReference type="InterPro" id="IPR035571">
    <property type="entry name" value="UPF0234-like_C"/>
</dbReference>
<dbReference type="PANTHER" id="PTHR30476:SF0">
    <property type="entry name" value="UPF0234 PROTEIN YAJQ"/>
    <property type="match status" value="1"/>
</dbReference>
<accession>A0A1T4VD98</accession>
<comment type="function">
    <text evidence="3">Nucleotide-binding protein.</text>
</comment>
<evidence type="ECO:0000256" key="3">
    <source>
        <dbReference type="HAMAP-Rule" id="MF_00632"/>
    </source>
</evidence>
<dbReference type="EMBL" id="FUYA01000001">
    <property type="protein sequence ID" value="SKA62866.1"/>
    <property type="molecule type" value="Genomic_DNA"/>
</dbReference>
<dbReference type="AlphaFoldDB" id="A0A1T4VD98"/>
<dbReference type="RefSeq" id="WP_078683374.1">
    <property type="nucleotide sequence ID" value="NZ_FUYA01000001.1"/>
</dbReference>
<gene>
    <name evidence="4" type="ORF">SAMN02745702_00041</name>
</gene>
<proteinExistence type="inferred from homology"/>
<evidence type="ECO:0000256" key="1">
    <source>
        <dbReference type="ARBA" id="ARBA00022741"/>
    </source>
</evidence>
<dbReference type="Proteomes" id="UP000189733">
    <property type="component" value="Unassembled WGS sequence"/>
</dbReference>
<dbReference type="SUPFAM" id="SSF89963">
    <property type="entry name" value="YajQ-like"/>
    <property type="match status" value="2"/>
</dbReference>
<dbReference type="InterPro" id="IPR036183">
    <property type="entry name" value="YajQ-like_sf"/>
</dbReference>
<evidence type="ECO:0000313" key="4">
    <source>
        <dbReference type="EMBL" id="SKA62866.1"/>
    </source>
</evidence>
<dbReference type="NCBIfam" id="NF003819">
    <property type="entry name" value="PRK05412.1"/>
    <property type="match status" value="1"/>
</dbReference>
<comment type="similarity">
    <text evidence="2 3">Belongs to the YajQ family.</text>
</comment>
<dbReference type="CDD" id="cd11740">
    <property type="entry name" value="YajQ_like"/>
    <property type="match status" value="1"/>
</dbReference>
<dbReference type="OrthoDB" id="9801447at2"/>
<dbReference type="Gene3D" id="3.30.70.990">
    <property type="entry name" value="YajQ-like, domain 2"/>
    <property type="match status" value="1"/>
</dbReference>
<dbReference type="STRING" id="1121442.SAMN02745702_00041"/>
<keyword evidence="1 3" id="KW-0547">Nucleotide-binding</keyword>
<reference evidence="4 5" key="1">
    <citation type="submission" date="2017-02" db="EMBL/GenBank/DDBJ databases">
        <authorList>
            <person name="Peterson S.W."/>
        </authorList>
    </citation>
    <scope>NUCLEOTIDE SEQUENCE [LARGE SCALE GENOMIC DNA]</scope>
    <source>
        <strain evidence="4 5">DSM 18034</strain>
    </source>
</reference>
<evidence type="ECO:0000313" key="5">
    <source>
        <dbReference type="Proteomes" id="UP000189733"/>
    </source>
</evidence>
<dbReference type="Pfam" id="PF04461">
    <property type="entry name" value="YajQ"/>
    <property type="match status" value="1"/>
</dbReference>
<dbReference type="GO" id="GO:0005829">
    <property type="term" value="C:cytosol"/>
    <property type="evidence" value="ECO:0007669"/>
    <property type="project" value="TreeGrafter"/>
</dbReference>
<dbReference type="HAMAP" id="MF_00632">
    <property type="entry name" value="UPF0234"/>
    <property type="match status" value="1"/>
</dbReference>
<dbReference type="InterPro" id="IPR035570">
    <property type="entry name" value="UPF0234_N"/>
</dbReference>
<protein>
    <recommendedName>
        <fullName evidence="3">Nucleotide-binding protein SAMN02745702_00041</fullName>
    </recommendedName>
</protein>